<name>A0ABR9IVW8_RHIVS</name>
<dbReference type="RefSeq" id="WP_192731088.1">
    <property type="nucleotide sequence ID" value="NZ_BAAAVL010000012.1"/>
</dbReference>
<keyword evidence="2" id="KW-1185">Reference proteome</keyword>
<reference evidence="1 2" key="1">
    <citation type="submission" date="2020-10" db="EMBL/GenBank/DDBJ databases">
        <title>Sequencing the genomes of 1000 actinobacteria strains.</title>
        <authorList>
            <person name="Klenk H.-P."/>
        </authorList>
    </citation>
    <scope>NUCLEOTIDE SEQUENCE [LARGE SCALE GENOMIC DNA]</scope>
    <source>
        <strain evidence="1 2">DSM 7307</strain>
    </source>
</reference>
<gene>
    <name evidence="1" type="ORF">H4W29_004586</name>
</gene>
<proteinExistence type="predicted"/>
<evidence type="ECO:0000313" key="2">
    <source>
        <dbReference type="Proteomes" id="UP000620262"/>
    </source>
</evidence>
<comment type="caution">
    <text evidence="1">The sequence shown here is derived from an EMBL/GenBank/DDBJ whole genome shotgun (WGS) entry which is preliminary data.</text>
</comment>
<evidence type="ECO:0000313" key="1">
    <source>
        <dbReference type="EMBL" id="MBE1507341.1"/>
    </source>
</evidence>
<dbReference type="Proteomes" id="UP000620262">
    <property type="component" value="Unassembled WGS sequence"/>
</dbReference>
<dbReference type="EMBL" id="JADBEC010000002">
    <property type="protein sequence ID" value="MBE1507341.1"/>
    <property type="molecule type" value="Genomic_DNA"/>
</dbReference>
<sequence>MTILGSIQLAELASSKAHRIFPDIAVRDDAQASVEMNFILYVGRSKASHKTYAYHFVLIVAQTEKELVLEKIQAGMDILPAGRWTRFWD</sequence>
<accession>A0ABR9IVW8</accession>
<protein>
    <submittedName>
        <fullName evidence="1">Uncharacterized protein</fullName>
    </submittedName>
</protein>
<organism evidence="1 2">
    <name type="scientific">Rhizobium viscosum</name>
    <name type="common">Arthrobacter viscosus</name>
    <dbReference type="NCBI Taxonomy" id="1673"/>
    <lineage>
        <taxon>Bacteria</taxon>
        <taxon>Pseudomonadati</taxon>
        <taxon>Pseudomonadota</taxon>
        <taxon>Alphaproteobacteria</taxon>
        <taxon>Hyphomicrobiales</taxon>
        <taxon>Rhizobiaceae</taxon>
        <taxon>Rhizobium/Agrobacterium group</taxon>
        <taxon>Rhizobium</taxon>
    </lineage>
</organism>